<organism evidence="1">
    <name type="scientific">freshwater metagenome</name>
    <dbReference type="NCBI Taxonomy" id="449393"/>
    <lineage>
        <taxon>unclassified sequences</taxon>
        <taxon>metagenomes</taxon>
        <taxon>ecological metagenomes</taxon>
    </lineage>
</organism>
<accession>A0A6J6KD20</accession>
<gene>
    <name evidence="1" type="ORF">UFOPK2158_01009</name>
</gene>
<dbReference type="AlphaFoldDB" id="A0A6J6KD20"/>
<name>A0A6J6KD20_9ZZZZ</name>
<protein>
    <submittedName>
        <fullName evidence="1">Unannotated protein</fullName>
    </submittedName>
</protein>
<reference evidence="1" key="1">
    <citation type="submission" date="2020-05" db="EMBL/GenBank/DDBJ databases">
        <authorList>
            <person name="Chiriac C."/>
            <person name="Salcher M."/>
            <person name="Ghai R."/>
            <person name="Kavagutti S V."/>
        </authorList>
    </citation>
    <scope>NUCLEOTIDE SEQUENCE</scope>
</reference>
<sequence>MVNKLVCTKDEVINGLVVGEAIHDNLCTSESCCEVGGHCEACGLKDRGGLGGTVPGCDVVSGLLEVCGHTATHGSHTQIRDLRHLSLLFLCHMALPDKNCSTTAHND</sequence>
<evidence type="ECO:0000313" key="1">
    <source>
        <dbReference type="EMBL" id="CAB4647627.1"/>
    </source>
</evidence>
<proteinExistence type="predicted"/>
<dbReference type="EMBL" id="CAEZVY010000108">
    <property type="protein sequence ID" value="CAB4647627.1"/>
    <property type="molecule type" value="Genomic_DNA"/>
</dbReference>